<gene>
    <name evidence="2" type="primary">LOC113794882</name>
</gene>
<dbReference type="Proteomes" id="UP000515146">
    <property type="component" value="Unplaced"/>
</dbReference>
<dbReference type="GeneID" id="113794882"/>
<dbReference type="KEGG" id="dpte:113794882"/>
<dbReference type="Pfam" id="PF02221">
    <property type="entry name" value="E1_DerP2_DerF2"/>
    <property type="match status" value="1"/>
</dbReference>
<evidence type="ECO:0000313" key="2">
    <source>
        <dbReference type="RefSeq" id="XP_027200832.1"/>
    </source>
</evidence>
<proteinExistence type="predicted"/>
<dbReference type="GO" id="GO:0005319">
    <property type="term" value="F:lipid transporter activity"/>
    <property type="evidence" value="ECO:0007669"/>
    <property type="project" value="TreeGrafter"/>
</dbReference>
<dbReference type="PANTHER" id="PTHR17357">
    <property type="entry name" value="GM2 GANGLIOSIDE ACTIVATOR PROTEIN"/>
    <property type="match status" value="1"/>
</dbReference>
<dbReference type="GO" id="GO:0006689">
    <property type="term" value="P:ganglioside catabolic process"/>
    <property type="evidence" value="ECO:0007669"/>
    <property type="project" value="InterPro"/>
</dbReference>
<dbReference type="Gene3D" id="2.70.220.10">
    <property type="entry name" value="Ganglioside GM2 activator"/>
    <property type="match status" value="1"/>
</dbReference>
<dbReference type="GO" id="GO:0009898">
    <property type="term" value="C:cytoplasmic side of plasma membrane"/>
    <property type="evidence" value="ECO:0007669"/>
    <property type="project" value="TreeGrafter"/>
</dbReference>
<dbReference type="InterPro" id="IPR003172">
    <property type="entry name" value="ML_dom"/>
</dbReference>
<name>A0A6P6Y5R9_DERPT</name>
<dbReference type="InParanoid" id="A0A6P6Y5R9"/>
<dbReference type="InterPro" id="IPR036846">
    <property type="entry name" value="GM2-AP_sf"/>
</dbReference>
<dbReference type="OMA" id="FDVTPPC"/>
<dbReference type="AlphaFoldDB" id="A0A6P6Y5R9"/>
<dbReference type="SUPFAM" id="SSF63707">
    <property type="entry name" value="Ganglioside M2 (gm2) activator"/>
    <property type="match status" value="1"/>
</dbReference>
<dbReference type="InterPro" id="IPR028996">
    <property type="entry name" value="GM2-AP"/>
</dbReference>
<dbReference type="PANTHER" id="PTHR17357:SF0">
    <property type="entry name" value="GANGLIOSIDE GM2 ACTIVATOR"/>
    <property type="match status" value="1"/>
</dbReference>
<sequence length="199" mass="22538">MFSTNILYNKLLLILSCYLIIVSGDDDFHWSDCGGQTVRFNRLDFQPKPLILSKTKEIFVTGDFSIIEDLPTNVELIIVLNKTLHYQDEDSYNITIPCLDGTFGSCTIKLCDIFDTWLNDIICPFLKKNNRPCSCPIKAGNFSLENSRITVPFERFKGFLAQMASGDYNAKIMINNLDHFGPGENLLACLLLHARLAEN</sequence>
<protein>
    <submittedName>
        <fullName evidence="2">Ganglioside GM2 activator-like isoform X1</fullName>
    </submittedName>
</protein>
<organism evidence="1 2">
    <name type="scientific">Dermatophagoides pteronyssinus</name>
    <name type="common">European house dust mite</name>
    <dbReference type="NCBI Taxonomy" id="6956"/>
    <lineage>
        <taxon>Eukaryota</taxon>
        <taxon>Metazoa</taxon>
        <taxon>Ecdysozoa</taxon>
        <taxon>Arthropoda</taxon>
        <taxon>Chelicerata</taxon>
        <taxon>Arachnida</taxon>
        <taxon>Acari</taxon>
        <taxon>Acariformes</taxon>
        <taxon>Sarcoptiformes</taxon>
        <taxon>Astigmata</taxon>
        <taxon>Psoroptidia</taxon>
        <taxon>Analgoidea</taxon>
        <taxon>Pyroglyphidae</taxon>
        <taxon>Dermatophagoidinae</taxon>
        <taxon>Dermatophagoides</taxon>
    </lineage>
</organism>
<dbReference type="GO" id="GO:0008047">
    <property type="term" value="F:enzyme activator activity"/>
    <property type="evidence" value="ECO:0007669"/>
    <property type="project" value="InterPro"/>
</dbReference>
<dbReference type="OrthoDB" id="6500577at2759"/>
<dbReference type="RefSeq" id="XP_027200832.1">
    <property type="nucleotide sequence ID" value="XM_027345031.1"/>
</dbReference>
<reference evidence="2" key="1">
    <citation type="submission" date="2025-08" db="UniProtKB">
        <authorList>
            <consortium name="RefSeq"/>
        </authorList>
    </citation>
    <scope>IDENTIFICATION</scope>
    <source>
        <strain evidence="2">Airmid</strain>
    </source>
</reference>
<evidence type="ECO:0000313" key="1">
    <source>
        <dbReference type="Proteomes" id="UP000515146"/>
    </source>
</evidence>
<accession>A0A6P6Y5R9</accession>
<keyword evidence="1" id="KW-1185">Reference proteome</keyword>